<sequence length="261" mass="27217">MTRRSSGASSIPALALLVVLAGCGESEDVGGAGGSTTEAAPTEAEDEAPQGAAMDEADDGSGSAVEVSDAVDMDMPPEPDADASAEDHPGFEGAFRSGHQAGLYGREDYYDPRTVSEQGSFAGVEAEQAYRAGFALGLHEYQTQLDAQESEAEAAEEERLANYPVGEVLEGWDPRVAVSEFWELGEAETCDVASPQNPCLDTWYISGNTEIIAVGRWPGAPGPEPSGALRLTGTASGFEILESWEADESSDPLPGWATPPG</sequence>
<dbReference type="OrthoDB" id="9821326at2"/>
<feature type="region of interest" description="Disordered" evidence="1">
    <location>
        <begin position="25"/>
        <end position="97"/>
    </location>
</feature>
<dbReference type="AlphaFoldDB" id="A0A0W8IAY6"/>
<dbReference type="EMBL" id="LQBL01000008">
    <property type="protein sequence ID" value="KUG57142.1"/>
    <property type="molecule type" value="Genomic_DNA"/>
</dbReference>
<feature type="compositionally biased region" description="Acidic residues" evidence="1">
    <location>
        <begin position="69"/>
        <end position="84"/>
    </location>
</feature>
<protein>
    <submittedName>
        <fullName evidence="2">Uncharacterized protein</fullName>
    </submittedName>
</protein>
<dbReference type="RefSeq" id="WP_058890428.1">
    <property type="nucleotide sequence ID" value="NZ_LQBL01000008.1"/>
</dbReference>
<dbReference type="Proteomes" id="UP000054837">
    <property type="component" value="Unassembled WGS sequence"/>
</dbReference>
<dbReference type="PROSITE" id="PS51257">
    <property type="entry name" value="PROKAR_LIPOPROTEIN"/>
    <property type="match status" value="1"/>
</dbReference>
<gene>
    <name evidence="2" type="ORF">AVL62_15250</name>
</gene>
<evidence type="ECO:0000313" key="2">
    <source>
        <dbReference type="EMBL" id="KUG57142.1"/>
    </source>
</evidence>
<reference evidence="2 3" key="1">
    <citation type="submission" date="2015-12" db="EMBL/GenBank/DDBJ databases">
        <title>Serinicoccus chungangenesis strain CD08_5 genome sequencing and assembly.</title>
        <authorList>
            <person name="Chander A.M."/>
            <person name="Kaur G."/>
            <person name="Nair G.R."/>
            <person name="Dhawan D.K."/>
            <person name="Kochhar R.K."/>
            <person name="Mayilraj S."/>
            <person name="Bhadada S.K."/>
        </authorList>
    </citation>
    <scope>NUCLEOTIDE SEQUENCE [LARGE SCALE GENOMIC DNA]</scope>
    <source>
        <strain evidence="2 3">CD08_5</strain>
    </source>
</reference>
<accession>A0A0W8IAY6</accession>
<evidence type="ECO:0000256" key="1">
    <source>
        <dbReference type="SAM" id="MobiDB-lite"/>
    </source>
</evidence>
<keyword evidence="3" id="KW-1185">Reference proteome</keyword>
<comment type="caution">
    <text evidence="2">The sequence shown here is derived from an EMBL/GenBank/DDBJ whole genome shotgun (WGS) entry which is preliminary data.</text>
</comment>
<name>A0A0W8IAY6_9MICO</name>
<proteinExistence type="predicted"/>
<evidence type="ECO:0000313" key="3">
    <source>
        <dbReference type="Proteomes" id="UP000054837"/>
    </source>
</evidence>
<organism evidence="2 3">
    <name type="scientific">Serinicoccus chungangensis</name>
    <dbReference type="NCBI Taxonomy" id="767452"/>
    <lineage>
        <taxon>Bacteria</taxon>
        <taxon>Bacillati</taxon>
        <taxon>Actinomycetota</taxon>
        <taxon>Actinomycetes</taxon>
        <taxon>Micrococcales</taxon>
        <taxon>Ornithinimicrobiaceae</taxon>
        <taxon>Serinicoccus</taxon>
    </lineage>
</organism>